<gene>
    <name evidence="1" type="ORF">CDSM653_01847</name>
</gene>
<dbReference type="EMBL" id="ABXP02000106">
    <property type="protein sequence ID" value="KKC28996.1"/>
    <property type="molecule type" value="Genomic_DNA"/>
</dbReference>
<dbReference type="RefSeq" id="WP_011026119.1">
    <property type="nucleotide sequence ID" value="NZ_ABXP02000106.1"/>
</dbReference>
<dbReference type="Pfam" id="PF08780">
    <property type="entry name" value="NTase_sub_bind"/>
    <property type="match status" value="1"/>
</dbReference>
<name>A0A0F5PKQ7_9THEO</name>
<sequence>MTEERLLQRFKDFENALMRLKEALAIEVTNEIIIDGVIQRFEFTFELAWKIMKDYLAYEGIEVNSPRSAIKAAYSAGLIQDGEMWIDMLMDRNRTTHIYNSKMALEIYENIKRRYVSCFEELSEKIRVNIENIKE</sequence>
<proteinExistence type="predicted"/>
<evidence type="ECO:0000313" key="1">
    <source>
        <dbReference type="EMBL" id="KKC28996.1"/>
    </source>
</evidence>
<protein>
    <recommendedName>
        <fullName evidence="3">Nucleotidyltransferase</fullName>
    </recommendedName>
</protein>
<dbReference type="InterPro" id="IPR010235">
    <property type="entry name" value="HepT"/>
</dbReference>
<evidence type="ECO:0008006" key="3">
    <source>
        <dbReference type="Google" id="ProtNLM"/>
    </source>
</evidence>
<dbReference type="AlphaFoldDB" id="A0A0F5PKQ7"/>
<accession>A0A0F5PKQ7</accession>
<dbReference type="Gene3D" id="1.20.120.330">
    <property type="entry name" value="Nucleotidyltransferases domain 2"/>
    <property type="match status" value="1"/>
</dbReference>
<dbReference type="SUPFAM" id="SSF81593">
    <property type="entry name" value="Nucleotidyltransferase substrate binding subunit/domain"/>
    <property type="match status" value="1"/>
</dbReference>
<reference evidence="1 2" key="1">
    <citation type="submission" date="2008-07" db="EMBL/GenBank/DDBJ databases">
        <authorList>
            <person name="Gonzalez J."/>
            <person name="Sokolova T."/>
            <person name="Ferriera S."/>
            <person name="Johnson J."/>
            <person name="Kravitz S."/>
            <person name="Beeson K."/>
            <person name="Sutton G."/>
            <person name="Rogers Y.-H."/>
            <person name="Friedman R."/>
            <person name="Frazier M."/>
            <person name="Venter J.C."/>
        </authorList>
    </citation>
    <scope>NUCLEOTIDE SEQUENCE [LARGE SCALE GENOMIC DNA]</scope>
    <source>
        <strain evidence="1 2">DSM 12653</strain>
    </source>
</reference>
<reference evidence="2" key="3">
    <citation type="submission" date="2015-02" db="EMBL/GenBank/DDBJ databases">
        <title>Genome analysis of three genomes within the thermophilic hydrogenogenic bacterial species Caldanaerobacter subterraneus.</title>
        <authorList>
            <person name="Sant'Anna F.H."/>
            <person name="Lebedinsky A."/>
            <person name="Sokolova T."/>
            <person name="Robb F.T."/>
            <person name="Gonzalez J.M."/>
        </authorList>
    </citation>
    <scope>NUCLEOTIDE SEQUENCE [LARGE SCALE GENOMIC DNA]</scope>
    <source>
        <strain evidence="2">DSM 12653</strain>
    </source>
</reference>
<reference evidence="1 2" key="2">
    <citation type="journal article" date="2015" name="BMC Genomics">
        <title>Analysis of three genomes within the thermophilic bacterial species Caldanaerobacter subterraneus with a focus on carbon monoxide dehydrogenase evolution and hydrolase diversity.</title>
        <authorList>
            <person name="Sant'Anna F.H."/>
            <person name="Lebedinsky A.V."/>
            <person name="Sokolova T.G."/>
            <person name="Robb F.T."/>
            <person name="Gonzalez J.M."/>
        </authorList>
    </citation>
    <scope>NUCLEOTIDE SEQUENCE [LARGE SCALE GENOMIC DNA]</scope>
    <source>
        <strain evidence="1 2">DSM 12653</strain>
    </source>
</reference>
<dbReference type="NCBIfam" id="TIGR01987">
    <property type="entry name" value="HI0074"/>
    <property type="match status" value="1"/>
</dbReference>
<evidence type="ECO:0000313" key="2">
    <source>
        <dbReference type="Proteomes" id="UP000010146"/>
    </source>
</evidence>
<dbReference type="Proteomes" id="UP000010146">
    <property type="component" value="Unassembled WGS sequence"/>
</dbReference>
<organism evidence="1 2">
    <name type="scientific">Caldanaerobacter subterraneus subsp. pacificus DSM 12653</name>
    <dbReference type="NCBI Taxonomy" id="391606"/>
    <lineage>
        <taxon>Bacteria</taxon>
        <taxon>Bacillati</taxon>
        <taxon>Bacillota</taxon>
        <taxon>Clostridia</taxon>
        <taxon>Thermoanaerobacterales</taxon>
        <taxon>Thermoanaerobacteraceae</taxon>
        <taxon>Caldanaerobacter</taxon>
    </lineage>
</organism>
<comment type="caution">
    <text evidence="1">The sequence shown here is derived from an EMBL/GenBank/DDBJ whole genome shotgun (WGS) entry which is preliminary data.</text>
</comment>